<accession>A0A069E1R7</accession>
<sequence length="69" mass="7723">MTDTPSLLLSDKTAAQLLGISRATLWRRVSDKTLPSPIRLGGVTRWRRDELERAIDTASARADRSMRGQ</sequence>
<dbReference type="AlphaFoldDB" id="A0A069E1R7"/>
<dbReference type="STRING" id="1280949.HAD_12984"/>
<dbReference type="PATRIC" id="fig|1280949.3.peg.2646"/>
<evidence type="ECO:0000313" key="2">
    <source>
        <dbReference type="EMBL" id="KCZ83519.1"/>
    </source>
</evidence>
<name>A0A069E1R7_9PROT</name>
<dbReference type="eggNOG" id="COG3311">
    <property type="taxonomic scope" value="Bacteria"/>
</dbReference>
<dbReference type="EMBL" id="ARYH01000002">
    <property type="protein sequence ID" value="KCZ83519.1"/>
    <property type="molecule type" value="Genomic_DNA"/>
</dbReference>
<reference evidence="2 3" key="1">
    <citation type="journal article" date="2014" name="Antonie Van Leeuwenhoek">
        <title>Hyphomonas beringensis sp. nov. and Hyphomonas chukchiensis sp. nov., isolated from surface seawater of the Bering Sea and Chukchi Sea.</title>
        <authorList>
            <person name="Li C."/>
            <person name="Lai Q."/>
            <person name="Li G."/>
            <person name="Dong C."/>
            <person name="Wang J."/>
            <person name="Liao Y."/>
            <person name="Shao Z."/>
        </authorList>
    </citation>
    <scope>NUCLEOTIDE SEQUENCE [LARGE SCALE GENOMIC DNA]</scope>
    <source>
        <strain evidence="2 3">MHS-3</strain>
    </source>
</reference>
<dbReference type="Proteomes" id="UP000027446">
    <property type="component" value="Unassembled WGS sequence"/>
</dbReference>
<protein>
    <recommendedName>
        <fullName evidence="1">Helix-turn-helix domain-containing protein</fullName>
    </recommendedName>
</protein>
<dbReference type="RefSeq" id="WP_035572443.1">
    <property type="nucleotide sequence ID" value="NZ_ARYH01000002.1"/>
</dbReference>
<evidence type="ECO:0000313" key="3">
    <source>
        <dbReference type="Proteomes" id="UP000027446"/>
    </source>
</evidence>
<dbReference type="InterPro" id="IPR041657">
    <property type="entry name" value="HTH_17"/>
</dbReference>
<dbReference type="Pfam" id="PF12728">
    <property type="entry name" value="HTH_17"/>
    <property type="match status" value="1"/>
</dbReference>
<keyword evidence="3" id="KW-1185">Reference proteome</keyword>
<comment type="caution">
    <text evidence="2">The sequence shown here is derived from an EMBL/GenBank/DDBJ whole genome shotgun (WGS) entry which is preliminary data.</text>
</comment>
<dbReference type="OrthoDB" id="9801242at2"/>
<dbReference type="SUPFAM" id="SSF46955">
    <property type="entry name" value="Putative DNA-binding domain"/>
    <property type="match status" value="1"/>
</dbReference>
<proteinExistence type="predicted"/>
<gene>
    <name evidence="2" type="ORF">HAD_12984</name>
</gene>
<feature type="domain" description="Helix-turn-helix" evidence="1">
    <location>
        <begin position="8"/>
        <end position="56"/>
    </location>
</feature>
<evidence type="ECO:0000259" key="1">
    <source>
        <dbReference type="Pfam" id="PF12728"/>
    </source>
</evidence>
<dbReference type="Gene3D" id="1.10.238.160">
    <property type="match status" value="1"/>
</dbReference>
<dbReference type="InterPro" id="IPR009061">
    <property type="entry name" value="DNA-bd_dom_put_sf"/>
</dbReference>
<organism evidence="2 3">
    <name type="scientific">Hyphomonas adhaerens MHS-3</name>
    <dbReference type="NCBI Taxonomy" id="1280949"/>
    <lineage>
        <taxon>Bacteria</taxon>
        <taxon>Pseudomonadati</taxon>
        <taxon>Pseudomonadota</taxon>
        <taxon>Alphaproteobacteria</taxon>
        <taxon>Hyphomonadales</taxon>
        <taxon>Hyphomonadaceae</taxon>
        <taxon>Hyphomonas</taxon>
    </lineage>
</organism>